<name>A0ACB9IUJ6_9ASTR</name>
<gene>
    <name evidence="1" type="ORF">L1987_20369</name>
</gene>
<organism evidence="1 2">
    <name type="scientific">Smallanthus sonchifolius</name>
    <dbReference type="NCBI Taxonomy" id="185202"/>
    <lineage>
        <taxon>Eukaryota</taxon>
        <taxon>Viridiplantae</taxon>
        <taxon>Streptophyta</taxon>
        <taxon>Embryophyta</taxon>
        <taxon>Tracheophyta</taxon>
        <taxon>Spermatophyta</taxon>
        <taxon>Magnoliopsida</taxon>
        <taxon>eudicotyledons</taxon>
        <taxon>Gunneridae</taxon>
        <taxon>Pentapetalae</taxon>
        <taxon>asterids</taxon>
        <taxon>campanulids</taxon>
        <taxon>Asterales</taxon>
        <taxon>Asteraceae</taxon>
        <taxon>Asteroideae</taxon>
        <taxon>Heliantheae alliance</taxon>
        <taxon>Millerieae</taxon>
        <taxon>Smallanthus</taxon>
    </lineage>
</organism>
<dbReference type="EMBL" id="CM042024">
    <property type="protein sequence ID" value="KAI3810747.1"/>
    <property type="molecule type" value="Genomic_DNA"/>
</dbReference>
<dbReference type="Proteomes" id="UP001056120">
    <property type="component" value="Linkage Group LG07"/>
</dbReference>
<accession>A0ACB9IUJ6</accession>
<reference evidence="1 2" key="2">
    <citation type="journal article" date="2022" name="Mol. Ecol. Resour.">
        <title>The genomes of chicory, endive, great burdock and yacon provide insights into Asteraceae paleo-polyploidization history and plant inulin production.</title>
        <authorList>
            <person name="Fan W."/>
            <person name="Wang S."/>
            <person name="Wang H."/>
            <person name="Wang A."/>
            <person name="Jiang F."/>
            <person name="Liu H."/>
            <person name="Zhao H."/>
            <person name="Xu D."/>
            <person name="Zhang Y."/>
        </authorList>
    </citation>
    <scope>NUCLEOTIDE SEQUENCE [LARGE SCALE GENOMIC DNA]</scope>
    <source>
        <strain evidence="2">cv. Yunnan</strain>
        <tissue evidence="1">Leaves</tissue>
    </source>
</reference>
<comment type="caution">
    <text evidence="1">The sequence shown here is derived from an EMBL/GenBank/DDBJ whole genome shotgun (WGS) entry which is preliminary data.</text>
</comment>
<evidence type="ECO:0000313" key="1">
    <source>
        <dbReference type="EMBL" id="KAI3810747.1"/>
    </source>
</evidence>
<proteinExistence type="predicted"/>
<keyword evidence="2" id="KW-1185">Reference proteome</keyword>
<reference evidence="2" key="1">
    <citation type="journal article" date="2022" name="Mol. Ecol. Resour.">
        <title>The genomes of chicory, endive, great burdock and yacon provide insights into Asteraceae palaeo-polyploidization history and plant inulin production.</title>
        <authorList>
            <person name="Fan W."/>
            <person name="Wang S."/>
            <person name="Wang H."/>
            <person name="Wang A."/>
            <person name="Jiang F."/>
            <person name="Liu H."/>
            <person name="Zhao H."/>
            <person name="Xu D."/>
            <person name="Zhang Y."/>
        </authorList>
    </citation>
    <scope>NUCLEOTIDE SEQUENCE [LARGE SCALE GENOMIC DNA]</scope>
    <source>
        <strain evidence="2">cv. Yunnan</strain>
    </source>
</reference>
<sequence length="77" mass="8674">MPECFKRETDSQSSENGEGLQVLHYEVGQKYEPHYDYILDPFNTKNGGQRMATVLMYLGGSSSSGEQVRLGTHTQML</sequence>
<evidence type="ECO:0000313" key="2">
    <source>
        <dbReference type="Proteomes" id="UP001056120"/>
    </source>
</evidence>
<protein>
    <submittedName>
        <fullName evidence="1">Uncharacterized protein</fullName>
    </submittedName>
</protein>